<keyword evidence="3" id="KW-0418">Kinase</keyword>
<evidence type="ECO:0000256" key="1">
    <source>
        <dbReference type="ARBA" id="ARBA00009670"/>
    </source>
</evidence>
<dbReference type="AlphaFoldDB" id="A0A6A0A2J4"/>
<keyword evidence="3" id="KW-0808">Transferase</keyword>
<organism evidence="3 4">
    <name type="scientific">Haematococcus lacustris</name>
    <name type="common">Green alga</name>
    <name type="synonym">Haematococcus pluvialis</name>
    <dbReference type="NCBI Taxonomy" id="44745"/>
    <lineage>
        <taxon>Eukaryota</taxon>
        <taxon>Viridiplantae</taxon>
        <taxon>Chlorophyta</taxon>
        <taxon>core chlorophytes</taxon>
        <taxon>Chlorophyceae</taxon>
        <taxon>CS clade</taxon>
        <taxon>Chlamydomonadales</taxon>
        <taxon>Haematococcaceae</taxon>
        <taxon>Haematococcus</taxon>
    </lineage>
</organism>
<dbReference type="EMBL" id="BLLF01002318">
    <property type="protein sequence ID" value="GFH23632.1"/>
    <property type="molecule type" value="Genomic_DNA"/>
</dbReference>
<evidence type="ECO:0000259" key="2">
    <source>
        <dbReference type="Pfam" id="PF03109"/>
    </source>
</evidence>
<dbReference type="PANTHER" id="PTHR10566:SF115">
    <property type="entry name" value="PROTEIN ACTIVITY OF BC1 COMPLEX KINASE 8, CHLOROPLASTIC"/>
    <property type="match status" value="1"/>
</dbReference>
<keyword evidence="4" id="KW-1185">Reference proteome</keyword>
<dbReference type="SUPFAM" id="SSF56112">
    <property type="entry name" value="Protein kinase-like (PK-like)"/>
    <property type="match status" value="1"/>
</dbReference>
<dbReference type="GO" id="GO:1901031">
    <property type="term" value="P:regulation of response to reactive oxygen species"/>
    <property type="evidence" value="ECO:0007669"/>
    <property type="project" value="TreeGrafter"/>
</dbReference>
<evidence type="ECO:0000313" key="3">
    <source>
        <dbReference type="EMBL" id="GFH23632.1"/>
    </source>
</evidence>
<reference evidence="3 4" key="1">
    <citation type="submission" date="2020-02" db="EMBL/GenBank/DDBJ databases">
        <title>Draft genome sequence of Haematococcus lacustris strain NIES-144.</title>
        <authorList>
            <person name="Morimoto D."/>
            <person name="Nakagawa S."/>
            <person name="Yoshida T."/>
            <person name="Sawayama S."/>
        </authorList>
    </citation>
    <scope>NUCLEOTIDE SEQUENCE [LARGE SCALE GENOMIC DNA]</scope>
    <source>
        <strain evidence="3 4">NIES-144</strain>
    </source>
</reference>
<dbReference type="InterPro" id="IPR050154">
    <property type="entry name" value="UbiB_kinase"/>
</dbReference>
<name>A0A6A0A2J4_HAELA</name>
<feature type="domain" description="ABC1 atypical kinase-like" evidence="2">
    <location>
        <begin position="2"/>
        <end position="80"/>
    </location>
</feature>
<evidence type="ECO:0000313" key="4">
    <source>
        <dbReference type="Proteomes" id="UP000485058"/>
    </source>
</evidence>
<protein>
    <submittedName>
        <fullName evidence="3">ABC-1-like kinase</fullName>
    </submittedName>
</protein>
<dbReference type="InterPro" id="IPR004147">
    <property type="entry name" value="ABC1_dom"/>
</dbReference>
<dbReference type="GO" id="GO:0016020">
    <property type="term" value="C:membrane"/>
    <property type="evidence" value="ECO:0007669"/>
    <property type="project" value="GOC"/>
</dbReference>
<dbReference type="Pfam" id="PF03109">
    <property type="entry name" value="ABC1"/>
    <property type="match status" value="1"/>
</dbReference>
<dbReference type="InterPro" id="IPR011009">
    <property type="entry name" value="Kinase-like_dom_sf"/>
</dbReference>
<sequence>MGLDRKRLARLSVESYLQQILRHGFFHADPHPGNVAVDAAGGGRLIYYDFGMMGAIAPQVKGGLLDLFYGVYNRDPDKCLDALAT</sequence>
<gene>
    <name evidence="3" type="ORF">HaLaN_21272</name>
</gene>
<proteinExistence type="inferred from homology"/>
<dbReference type="Proteomes" id="UP000485058">
    <property type="component" value="Unassembled WGS sequence"/>
</dbReference>
<dbReference type="PANTHER" id="PTHR10566">
    <property type="entry name" value="CHAPERONE-ACTIVITY OF BC1 COMPLEX CABC1 -RELATED"/>
    <property type="match status" value="1"/>
</dbReference>
<comment type="caution">
    <text evidence="3">The sequence shown here is derived from an EMBL/GenBank/DDBJ whole genome shotgun (WGS) entry which is preliminary data.</text>
</comment>
<comment type="similarity">
    <text evidence="1">Belongs to the protein kinase superfamily. ADCK protein kinase family.</text>
</comment>
<feature type="non-terminal residue" evidence="3">
    <location>
        <position position="85"/>
    </location>
</feature>
<dbReference type="GO" id="GO:0046467">
    <property type="term" value="P:membrane lipid biosynthetic process"/>
    <property type="evidence" value="ECO:0007669"/>
    <property type="project" value="TreeGrafter"/>
</dbReference>
<dbReference type="GO" id="GO:0016301">
    <property type="term" value="F:kinase activity"/>
    <property type="evidence" value="ECO:0007669"/>
    <property type="project" value="UniProtKB-KW"/>
</dbReference>
<accession>A0A6A0A2J4</accession>